<accession>A0ABQ3UJL1</accession>
<dbReference type="RefSeq" id="WP_201369744.1">
    <property type="nucleotide sequence ID" value="NZ_BNJG01000001.1"/>
</dbReference>
<keyword evidence="2" id="KW-1185">Reference proteome</keyword>
<gene>
    <name evidence="1" type="ORF">KSB_13590</name>
</gene>
<name>A0ABQ3UJL1_9CHLR</name>
<reference evidence="1 2" key="1">
    <citation type="journal article" date="2021" name="Int. J. Syst. Evol. Microbiol.">
        <title>Reticulibacter mediterranei gen. nov., sp. nov., within the new family Reticulibacteraceae fam. nov., and Ktedonospora formicarum gen. nov., sp. nov., Ktedonobacter robiniae sp. nov., Dictyobacter formicarum sp. nov. and Dictyobacter arantiisoli sp. nov., belonging to the class Ktedonobacteria.</title>
        <authorList>
            <person name="Yabe S."/>
            <person name="Zheng Y."/>
            <person name="Wang C.M."/>
            <person name="Sakai Y."/>
            <person name="Abe K."/>
            <person name="Yokota A."/>
            <person name="Donadio S."/>
            <person name="Cavaletti L."/>
            <person name="Monciardini P."/>
        </authorList>
    </citation>
    <scope>NUCLEOTIDE SEQUENCE [LARGE SCALE GENOMIC DNA]</scope>
    <source>
        <strain evidence="1 2">SOSP1-30</strain>
    </source>
</reference>
<proteinExistence type="predicted"/>
<dbReference type="EMBL" id="BNJG01000001">
    <property type="protein sequence ID" value="GHO52884.1"/>
    <property type="molecule type" value="Genomic_DNA"/>
</dbReference>
<evidence type="ECO:0000313" key="2">
    <source>
        <dbReference type="Proteomes" id="UP000654345"/>
    </source>
</evidence>
<protein>
    <submittedName>
        <fullName evidence="1">Uncharacterized protein</fullName>
    </submittedName>
</protein>
<comment type="caution">
    <text evidence="1">The sequence shown here is derived from an EMBL/GenBank/DDBJ whole genome shotgun (WGS) entry which is preliminary data.</text>
</comment>
<sequence length="155" mass="17298">MDELTSDNEFVSVTLLVPKHLVGAVYRAAADIVDGDSTPGVVIDALLHGDVRWWSKDKLAQLHREVTNPTVLALLGLTAEKAGNWVTYDEVCERSGRSGRQVQGDLAGLTQLIKRRFEHNTGFWPVEIRPSTQSAPYAYRMPVDIARRWKDVLQG</sequence>
<dbReference type="Proteomes" id="UP000654345">
    <property type="component" value="Unassembled WGS sequence"/>
</dbReference>
<evidence type="ECO:0000313" key="1">
    <source>
        <dbReference type="EMBL" id="GHO52884.1"/>
    </source>
</evidence>
<organism evidence="1 2">
    <name type="scientific">Ktedonobacter robiniae</name>
    <dbReference type="NCBI Taxonomy" id="2778365"/>
    <lineage>
        <taxon>Bacteria</taxon>
        <taxon>Bacillati</taxon>
        <taxon>Chloroflexota</taxon>
        <taxon>Ktedonobacteria</taxon>
        <taxon>Ktedonobacterales</taxon>
        <taxon>Ktedonobacteraceae</taxon>
        <taxon>Ktedonobacter</taxon>
    </lineage>
</organism>